<dbReference type="AlphaFoldDB" id="I2E207"/>
<name>I2E207_RHIML</name>
<feature type="region of interest" description="Disordered" evidence="1">
    <location>
        <begin position="1"/>
        <end position="26"/>
    </location>
</feature>
<sequence length="88" mass="9886">MDDLRTPVGADMYAETDPREHTDGVVTLSEMSRGYSTDLGFDDPIFYESVIAKSRFEENQLAEIHLFNLQLIWAPPGGLPIEAFPSPR</sequence>
<protein>
    <submittedName>
        <fullName evidence="2">Capsule synthesis protein</fullName>
    </submittedName>
</protein>
<evidence type="ECO:0000256" key="1">
    <source>
        <dbReference type="SAM" id="MobiDB-lite"/>
    </source>
</evidence>
<keyword evidence="2" id="KW-0614">Plasmid</keyword>
<accession>I2E207</accession>
<geneLocation type="plasmid" evidence="2">
    <name>pHRC017</name>
</geneLocation>
<gene>
    <name evidence="2" type="primary">capA2</name>
    <name evidence="2" type="ORF">pHRC017_0467</name>
</gene>
<organism evidence="2">
    <name type="scientific">Rhizobium meliloti</name>
    <name type="common">Ensifer meliloti</name>
    <name type="synonym">Sinorhizobium meliloti</name>
    <dbReference type="NCBI Taxonomy" id="382"/>
    <lineage>
        <taxon>Bacteria</taxon>
        <taxon>Pseudomonadati</taxon>
        <taxon>Pseudomonadota</taxon>
        <taxon>Alphaproteobacteria</taxon>
        <taxon>Hyphomicrobiales</taxon>
        <taxon>Rhizobiaceae</taxon>
        <taxon>Sinorhizobium/Ensifer group</taxon>
        <taxon>Sinorhizobium</taxon>
    </lineage>
</organism>
<proteinExistence type="predicted"/>
<evidence type="ECO:0000313" key="2">
    <source>
        <dbReference type="EMBL" id="AFJ91525.1"/>
    </source>
</evidence>
<dbReference type="EMBL" id="JQ665880">
    <property type="protein sequence ID" value="AFJ91525.1"/>
    <property type="molecule type" value="Genomic_DNA"/>
</dbReference>
<reference evidence="2" key="1">
    <citation type="journal article" date="2012" name="Mol. Plant Microbe Interact.">
        <title>Rhizobial plasmids that cause impaired symbiotic nitrogen fixation and enhanced host invasion.</title>
        <authorList>
            <person name="Crook M.B."/>
            <person name="Lindsay D.P."/>
            <person name="Biggs M.B."/>
            <person name="Bentley J.S."/>
            <person name="Price J.C."/>
            <person name="Clement S.C."/>
            <person name="Clement M.J."/>
            <person name="Long S.R."/>
            <person name="Griffitts J.S."/>
        </authorList>
    </citation>
    <scope>NUCLEOTIDE SEQUENCE</scope>
    <source>
        <strain evidence="2">C017</strain>
        <plasmid evidence="2">pHRC017</plasmid>
    </source>
</reference>